<dbReference type="AlphaFoldDB" id="A0A2L2BNG6"/>
<evidence type="ECO:0008006" key="4">
    <source>
        <dbReference type="Google" id="ProtNLM"/>
    </source>
</evidence>
<name>A0A2L2BNG6_9MICO</name>
<keyword evidence="3" id="KW-1185">Reference proteome</keyword>
<dbReference type="RefSeq" id="WP_104912859.1">
    <property type="nucleotide sequence ID" value="NZ_CP026923.1"/>
</dbReference>
<organism evidence="2 3">
    <name type="scientific">Pontimonas salivibrio</name>
    <dbReference type="NCBI Taxonomy" id="1159327"/>
    <lineage>
        <taxon>Bacteria</taxon>
        <taxon>Bacillati</taxon>
        <taxon>Actinomycetota</taxon>
        <taxon>Actinomycetes</taxon>
        <taxon>Micrococcales</taxon>
        <taxon>Microbacteriaceae</taxon>
        <taxon>Pontimonas</taxon>
    </lineage>
</organism>
<dbReference type="KEGG" id="psai:C3B54_11212"/>
<keyword evidence="1" id="KW-0812">Transmembrane</keyword>
<gene>
    <name evidence="2" type="ORF">C3B54_11212</name>
</gene>
<evidence type="ECO:0000256" key="1">
    <source>
        <dbReference type="SAM" id="Phobius"/>
    </source>
</evidence>
<evidence type="ECO:0000313" key="3">
    <source>
        <dbReference type="Proteomes" id="UP000243077"/>
    </source>
</evidence>
<proteinExistence type="predicted"/>
<feature type="transmembrane region" description="Helical" evidence="1">
    <location>
        <begin position="50"/>
        <end position="72"/>
    </location>
</feature>
<keyword evidence="1" id="KW-1133">Transmembrane helix</keyword>
<dbReference type="EMBL" id="CP026923">
    <property type="protein sequence ID" value="AVG23215.1"/>
    <property type="molecule type" value="Genomic_DNA"/>
</dbReference>
<protein>
    <recommendedName>
        <fullName evidence="4">DUF3618 domain-containing protein</fullName>
    </recommendedName>
</protein>
<sequence length="78" mass="8387">MALEQELRRAERSRDQVGDYLDELEQRFAPGNLAKVGAALARASARRHPVAWAIGAAIGVTAIAGIVTWALISSDNDE</sequence>
<keyword evidence="1" id="KW-0472">Membrane</keyword>
<reference evidence="2 3" key="1">
    <citation type="submission" date="2018-02" db="EMBL/GenBank/DDBJ databases">
        <title>Complete genome of the streamlined marine actinobacterium Pontimonas salivibrio CL-TW6 adapted to coastal planktonic lifestype.</title>
        <authorList>
            <person name="Cho B.C."/>
            <person name="Hardies S.C."/>
            <person name="Jang G.I."/>
            <person name="Hwang C.Y."/>
        </authorList>
    </citation>
    <scope>NUCLEOTIDE SEQUENCE [LARGE SCALE GENOMIC DNA]</scope>
    <source>
        <strain evidence="2 3">CL-TW6</strain>
    </source>
</reference>
<dbReference type="Proteomes" id="UP000243077">
    <property type="component" value="Chromosome"/>
</dbReference>
<accession>A0A2L2BNG6</accession>
<evidence type="ECO:0000313" key="2">
    <source>
        <dbReference type="EMBL" id="AVG23215.1"/>
    </source>
</evidence>